<comment type="subcellular location">
    <subcellularLocation>
        <location evidence="1">Membrane</location>
        <topology evidence="1">Multi-pass membrane protein</topology>
    </subcellularLocation>
</comment>
<dbReference type="PANTHER" id="PTHR43243">
    <property type="entry name" value="INNER MEMBRANE TRANSPORTER YGJI-RELATED"/>
    <property type="match status" value="1"/>
</dbReference>
<gene>
    <name evidence="8" type="ORF">THRCLA_08837</name>
</gene>
<keyword evidence="5 6" id="KW-0472">Membrane</keyword>
<feature type="transmembrane region" description="Helical" evidence="6">
    <location>
        <begin position="225"/>
        <end position="246"/>
    </location>
</feature>
<keyword evidence="4 6" id="KW-1133">Transmembrane helix</keyword>
<feature type="transmembrane region" description="Helical" evidence="6">
    <location>
        <begin position="477"/>
        <end position="499"/>
    </location>
</feature>
<feature type="domain" description="Cationic amino acid transporter C-terminal" evidence="7">
    <location>
        <begin position="480"/>
        <end position="530"/>
    </location>
</feature>
<organism evidence="8 9">
    <name type="scientific">Thraustotheca clavata</name>
    <dbReference type="NCBI Taxonomy" id="74557"/>
    <lineage>
        <taxon>Eukaryota</taxon>
        <taxon>Sar</taxon>
        <taxon>Stramenopiles</taxon>
        <taxon>Oomycota</taxon>
        <taxon>Saprolegniomycetes</taxon>
        <taxon>Saprolegniales</taxon>
        <taxon>Achlyaceae</taxon>
        <taxon>Thraustotheca</taxon>
    </lineage>
</organism>
<feature type="transmembrane region" description="Helical" evidence="6">
    <location>
        <begin position="447"/>
        <end position="465"/>
    </location>
</feature>
<dbReference type="OrthoDB" id="5982228at2759"/>
<evidence type="ECO:0000259" key="7">
    <source>
        <dbReference type="Pfam" id="PF13906"/>
    </source>
</evidence>
<evidence type="ECO:0000256" key="1">
    <source>
        <dbReference type="ARBA" id="ARBA00004141"/>
    </source>
</evidence>
<evidence type="ECO:0000256" key="5">
    <source>
        <dbReference type="ARBA" id="ARBA00023136"/>
    </source>
</evidence>
<dbReference type="Gene3D" id="1.20.1740.10">
    <property type="entry name" value="Amino acid/polyamine transporter I"/>
    <property type="match status" value="1"/>
</dbReference>
<dbReference type="GO" id="GO:0016020">
    <property type="term" value="C:membrane"/>
    <property type="evidence" value="ECO:0007669"/>
    <property type="project" value="UniProtKB-SubCell"/>
</dbReference>
<dbReference type="STRING" id="74557.A0A1V9Z1Y0"/>
<dbReference type="Pfam" id="PF13520">
    <property type="entry name" value="AA_permease_2"/>
    <property type="match status" value="1"/>
</dbReference>
<comment type="caution">
    <text evidence="8">The sequence shown here is derived from an EMBL/GenBank/DDBJ whole genome shotgun (WGS) entry which is preliminary data.</text>
</comment>
<name>A0A1V9Z1Y0_9STRA</name>
<feature type="transmembrane region" description="Helical" evidence="6">
    <location>
        <begin position="186"/>
        <end position="205"/>
    </location>
</feature>
<evidence type="ECO:0000256" key="6">
    <source>
        <dbReference type="SAM" id="Phobius"/>
    </source>
</evidence>
<feature type="transmembrane region" description="Helical" evidence="6">
    <location>
        <begin position="364"/>
        <end position="383"/>
    </location>
</feature>
<dbReference type="AlphaFoldDB" id="A0A1V9Z1Y0"/>
<evidence type="ECO:0000256" key="3">
    <source>
        <dbReference type="ARBA" id="ARBA00022692"/>
    </source>
</evidence>
<keyword evidence="3 6" id="KW-0812">Transmembrane</keyword>
<feature type="transmembrane region" description="Helical" evidence="6">
    <location>
        <begin position="96"/>
        <end position="116"/>
    </location>
</feature>
<accession>A0A1V9Z1Y0</accession>
<feature type="transmembrane region" description="Helical" evidence="6">
    <location>
        <begin position="302"/>
        <end position="327"/>
    </location>
</feature>
<feature type="transmembrane region" description="Helical" evidence="6">
    <location>
        <begin position="389"/>
        <end position="408"/>
    </location>
</feature>
<feature type="transmembrane region" description="Helical" evidence="6">
    <location>
        <begin position="64"/>
        <end position="84"/>
    </location>
</feature>
<evidence type="ECO:0000313" key="9">
    <source>
        <dbReference type="Proteomes" id="UP000243217"/>
    </source>
</evidence>
<dbReference type="InterPro" id="IPR029485">
    <property type="entry name" value="CAT_C"/>
</dbReference>
<evidence type="ECO:0000256" key="4">
    <source>
        <dbReference type="ARBA" id="ARBA00022989"/>
    </source>
</evidence>
<reference evidence="8 9" key="1">
    <citation type="journal article" date="2014" name="Genome Biol. Evol.">
        <title>The secreted proteins of Achlya hypogyna and Thraustotheca clavata identify the ancestral oomycete secretome and reveal gene acquisitions by horizontal gene transfer.</title>
        <authorList>
            <person name="Misner I."/>
            <person name="Blouin N."/>
            <person name="Leonard G."/>
            <person name="Richards T.A."/>
            <person name="Lane C.E."/>
        </authorList>
    </citation>
    <scope>NUCLEOTIDE SEQUENCE [LARGE SCALE GENOMIC DNA]</scope>
    <source>
        <strain evidence="8 9">ATCC 34112</strain>
    </source>
</reference>
<feature type="transmembrane region" description="Helical" evidence="6">
    <location>
        <begin position="505"/>
        <end position="525"/>
    </location>
</feature>
<keyword evidence="2" id="KW-0813">Transport</keyword>
<dbReference type="InterPro" id="IPR002293">
    <property type="entry name" value="AA/rel_permease1"/>
</dbReference>
<feature type="transmembrane region" description="Helical" evidence="6">
    <location>
        <begin position="157"/>
        <end position="179"/>
    </location>
</feature>
<feature type="transmembrane region" description="Helical" evidence="6">
    <location>
        <begin position="258"/>
        <end position="282"/>
    </location>
</feature>
<evidence type="ECO:0000256" key="2">
    <source>
        <dbReference type="ARBA" id="ARBA00022448"/>
    </source>
</evidence>
<sequence length="544" mass="58494">MSSLVAAFCRVKPLPSTVHTPSSPSSSLKRCLTTFDLICYGVGCSVGAGVYSLIGIGAEITGPAISISFLIGGISCIFTSLTYSEFSARVPITGSAYTFVYVTFGELAAWLIGWNLTLGYGISSAGIARSWASYVTMFLKQFGVHVPMSWVALDLGLPSPGSAIAAILILVLSAILLAGVHESAKFNAAVTALNIAVLLLVISVGSFEVELSNWEPFAPEGVHGIMQGAGVIFFSYLGFDMVACLAEEVPDPQKNVPRGIIGSLLISMSIYVGVSLVVTGMAPVSVLGNQIPLVNAFEAHGLTWVCHIISFGSMFGLTTAAFTCLMGQPRIFYQMSKDVLDLHQFNLIGLLPPSLKRLHATTRVPYWSTIITGLMVAVIAYFFDLDFLANVISCGTLMVFTFVNAGVLELRFNAEVPNSVISFPLRNFSFVASSFFLSFSLVWSSHISLQIVSGLLVIVSFLSLLGGRPRPLSPKDAGAFQCPWVPLIPCLGIFCNVYMMSSLPLSAWLGVFVWMFLGMSVYLCYGMHHSVLRNTFAFEQSPLL</sequence>
<keyword evidence="9" id="KW-1185">Reference proteome</keyword>
<dbReference type="EMBL" id="JNBS01002372">
    <property type="protein sequence ID" value="OQR91961.1"/>
    <property type="molecule type" value="Genomic_DNA"/>
</dbReference>
<dbReference type="PANTHER" id="PTHR43243:SF4">
    <property type="entry name" value="CATIONIC AMINO ACID TRANSPORTER 4"/>
    <property type="match status" value="1"/>
</dbReference>
<dbReference type="Proteomes" id="UP000243217">
    <property type="component" value="Unassembled WGS sequence"/>
</dbReference>
<proteinExistence type="predicted"/>
<evidence type="ECO:0000313" key="8">
    <source>
        <dbReference type="EMBL" id="OQR91961.1"/>
    </source>
</evidence>
<dbReference type="Pfam" id="PF13906">
    <property type="entry name" value="AA_permease_C"/>
    <property type="match status" value="1"/>
</dbReference>
<dbReference type="GO" id="GO:0015171">
    <property type="term" value="F:amino acid transmembrane transporter activity"/>
    <property type="evidence" value="ECO:0007669"/>
    <property type="project" value="TreeGrafter"/>
</dbReference>
<feature type="transmembrane region" description="Helical" evidence="6">
    <location>
        <begin position="37"/>
        <end position="58"/>
    </location>
</feature>
<dbReference type="PIRSF" id="PIRSF006060">
    <property type="entry name" value="AA_transporter"/>
    <property type="match status" value="1"/>
</dbReference>
<protein>
    <submittedName>
        <fullName evidence="8">Amino Acid-Polyamine-Organocation (APC) Family</fullName>
    </submittedName>
</protein>
<feature type="transmembrane region" description="Helical" evidence="6">
    <location>
        <begin position="420"/>
        <end position="441"/>
    </location>
</feature>